<dbReference type="SMART" id="SM00401">
    <property type="entry name" value="ZnF_GATA"/>
    <property type="match status" value="1"/>
</dbReference>
<dbReference type="GO" id="GO:0008270">
    <property type="term" value="F:zinc ion binding"/>
    <property type="evidence" value="ECO:0007669"/>
    <property type="project" value="UniProtKB-KW"/>
</dbReference>
<name>A0AA36CRW7_9BILA</name>
<evidence type="ECO:0000259" key="5">
    <source>
        <dbReference type="PROSITE" id="PS50114"/>
    </source>
</evidence>
<accession>A0AA36CRW7</accession>
<keyword evidence="4" id="KW-0863">Zinc-finger</keyword>
<dbReference type="AlphaFoldDB" id="A0AA36CRW7"/>
<keyword evidence="4" id="KW-0862">Zinc</keyword>
<dbReference type="InterPro" id="IPR000679">
    <property type="entry name" value="Znf_GATA"/>
</dbReference>
<comment type="caution">
    <text evidence="6">The sequence shown here is derived from an EMBL/GenBank/DDBJ whole genome shotgun (WGS) entry which is preliminary data.</text>
</comment>
<keyword evidence="4" id="KW-0479">Metal-binding</keyword>
<sequence length="340" mass="38230">MLPAVDRAPELEYEYMAENNDVRSYHGDSPFASDDEKSEDEGASQYCAEVTIRSSVGSGAMTTSLSSEVSEVPFSMPMCSNCCAVQTVVWREDDEGLTLCNACYYYVKTHGVKRPPSLEWSPGRQPYIPKTLHCTACGDVGLSVDVIGELKKTCNDYETYKIFPVEEKPAEVAEKVESPLKDAGEKKPSVPKGIPYRKLRSNLVETQLAEKIAKRQCESYNGAVPQNDVPVVSTSVRNVSYIELEPCTRIRIVKVCQFVDWCDDLRKLSPTAPQEKLVIEINHQEIPADDFLRLYVETVEISHDFSEKLIDEVWAFHSRSSQKIRQIVGAVARNSRETRK</sequence>
<dbReference type="Pfam" id="PF00320">
    <property type="entry name" value="GATA"/>
    <property type="match status" value="1"/>
</dbReference>
<keyword evidence="3" id="KW-0539">Nucleus</keyword>
<organism evidence="6 7">
    <name type="scientific">Mesorhabditis spiculigera</name>
    <dbReference type="NCBI Taxonomy" id="96644"/>
    <lineage>
        <taxon>Eukaryota</taxon>
        <taxon>Metazoa</taxon>
        <taxon>Ecdysozoa</taxon>
        <taxon>Nematoda</taxon>
        <taxon>Chromadorea</taxon>
        <taxon>Rhabditida</taxon>
        <taxon>Rhabditina</taxon>
        <taxon>Rhabditomorpha</taxon>
        <taxon>Rhabditoidea</taxon>
        <taxon>Rhabditidae</taxon>
        <taxon>Mesorhabditinae</taxon>
        <taxon>Mesorhabditis</taxon>
    </lineage>
</organism>
<dbReference type="PROSITE" id="PS00344">
    <property type="entry name" value="GATA_ZN_FINGER_1"/>
    <property type="match status" value="1"/>
</dbReference>
<protein>
    <recommendedName>
        <fullName evidence="5">GATA-type domain-containing protein</fullName>
    </recommendedName>
</protein>
<feature type="domain" description="GATA-type" evidence="5">
    <location>
        <begin position="79"/>
        <end position="115"/>
    </location>
</feature>
<evidence type="ECO:0000313" key="7">
    <source>
        <dbReference type="Proteomes" id="UP001177023"/>
    </source>
</evidence>
<keyword evidence="2" id="KW-0804">Transcription</keyword>
<gene>
    <name evidence="6" type="ORF">MSPICULIGERA_LOCUS12520</name>
</gene>
<dbReference type="PROSITE" id="PS50114">
    <property type="entry name" value="GATA_ZN_FINGER_2"/>
    <property type="match status" value="1"/>
</dbReference>
<evidence type="ECO:0000256" key="1">
    <source>
        <dbReference type="ARBA" id="ARBA00023015"/>
    </source>
</evidence>
<evidence type="ECO:0000256" key="2">
    <source>
        <dbReference type="ARBA" id="ARBA00023163"/>
    </source>
</evidence>
<proteinExistence type="predicted"/>
<dbReference type="GO" id="GO:0043565">
    <property type="term" value="F:sequence-specific DNA binding"/>
    <property type="evidence" value="ECO:0007669"/>
    <property type="project" value="InterPro"/>
</dbReference>
<dbReference type="SUPFAM" id="SSF57716">
    <property type="entry name" value="Glucocorticoid receptor-like (DNA-binding domain)"/>
    <property type="match status" value="1"/>
</dbReference>
<dbReference type="GO" id="GO:0006355">
    <property type="term" value="P:regulation of DNA-templated transcription"/>
    <property type="evidence" value="ECO:0007669"/>
    <property type="project" value="InterPro"/>
</dbReference>
<feature type="non-terminal residue" evidence="6">
    <location>
        <position position="340"/>
    </location>
</feature>
<dbReference type="EMBL" id="CATQJA010002628">
    <property type="protein sequence ID" value="CAJ0574180.1"/>
    <property type="molecule type" value="Genomic_DNA"/>
</dbReference>
<reference evidence="6" key="1">
    <citation type="submission" date="2023-06" db="EMBL/GenBank/DDBJ databases">
        <authorList>
            <person name="Delattre M."/>
        </authorList>
    </citation>
    <scope>NUCLEOTIDE SEQUENCE</scope>
    <source>
        <strain evidence="6">AF72</strain>
    </source>
</reference>
<evidence type="ECO:0000256" key="4">
    <source>
        <dbReference type="PROSITE-ProRule" id="PRU00094"/>
    </source>
</evidence>
<evidence type="ECO:0000313" key="6">
    <source>
        <dbReference type="EMBL" id="CAJ0574180.1"/>
    </source>
</evidence>
<dbReference type="CDD" id="cd00202">
    <property type="entry name" value="ZnF_GATA"/>
    <property type="match status" value="1"/>
</dbReference>
<evidence type="ECO:0000256" key="3">
    <source>
        <dbReference type="ARBA" id="ARBA00023242"/>
    </source>
</evidence>
<keyword evidence="7" id="KW-1185">Reference proteome</keyword>
<dbReference type="Proteomes" id="UP001177023">
    <property type="component" value="Unassembled WGS sequence"/>
</dbReference>
<dbReference type="InterPro" id="IPR013088">
    <property type="entry name" value="Znf_NHR/GATA"/>
</dbReference>
<dbReference type="Gene3D" id="3.30.50.10">
    <property type="entry name" value="Erythroid Transcription Factor GATA-1, subunit A"/>
    <property type="match status" value="1"/>
</dbReference>
<keyword evidence="1" id="KW-0805">Transcription regulation</keyword>